<gene>
    <name evidence="1" type="ORF">SAMN02746065_11319</name>
</gene>
<sequence>MVNPEDLKLDDVQDFDPDGEIIELTQIVDEDESLDDVIELTEPIQDDDPSAPVIEKTVTGDEAVSHEQVCRALEKIIEEKYGHRMDALFSEVIEKVVTKEMDAIKNSLLKVLTEKTIPLG</sequence>
<evidence type="ECO:0000313" key="2">
    <source>
        <dbReference type="Proteomes" id="UP000192418"/>
    </source>
</evidence>
<keyword evidence="2" id="KW-1185">Reference proteome</keyword>
<dbReference type="RefSeq" id="WP_084069772.1">
    <property type="nucleotide sequence ID" value="NZ_FWXY01000013.1"/>
</dbReference>
<name>A0A1W2CPT7_9BACT</name>
<dbReference type="EMBL" id="FWXY01000013">
    <property type="protein sequence ID" value="SMC87277.1"/>
    <property type="molecule type" value="Genomic_DNA"/>
</dbReference>
<dbReference type="Proteomes" id="UP000192418">
    <property type="component" value="Unassembled WGS sequence"/>
</dbReference>
<proteinExistence type="predicted"/>
<dbReference type="AlphaFoldDB" id="A0A1W2CPT7"/>
<reference evidence="1 2" key="1">
    <citation type="submission" date="2017-04" db="EMBL/GenBank/DDBJ databases">
        <authorList>
            <person name="Afonso C.L."/>
            <person name="Miller P.J."/>
            <person name="Scott M.A."/>
            <person name="Spackman E."/>
            <person name="Goraichik I."/>
            <person name="Dimitrov K.M."/>
            <person name="Suarez D.L."/>
            <person name="Swayne D.E."/>
        </authorList>
    </citation>
    <scope>NUCLEOTIDE SEQUENCE [LARGE SCALE GENOMIC DNA]</scope>
    <source>
        <strain evidence="1 2">DSM 3385</strain>
    </source>
</reference>
<protein>
    <submittedName>
        <fullName evidence="1">Uncharacterized protein</fullName>
    </submittedName>
</protein>
<evidence type="ECO:0000313" key="1">
    <source>
        <dbReference type="EMBL" id="SMC87277.1"/>
    </source>
</evidence>
<dbReference type="OrthoDB" id="10019994at2"/>
<dbReference type="STRING" id="1121400.SAMN02746065_11319"/>
<organism evidence="1 2">
    <name type="scientific">Desulfocicer vacuolatum DSM 3385</name>
    <dbReference type="NCBI Taxonomy" id="1121400"/>
    <lineage>
        <taxon>Bacteria</taxon>
        <taxon>Pseudomonadati</taxon>
        <taxon>Thermodesulfobacteriota</taxon>
        <taxon>Desulfobacteria</taxon>
        <taxon>Desulfobacterales</taxon>
        <taxon>Desulfobacteraceae</taxon>
        <taxon>Desulfocicer</taxon>
    </lineage>
</organism>
<accession>A0A1W2CPT7</accession>